<dbReference type="EMBL" id="VJYK02000080">
    <property type="protein sequence ID" value="MQS02243.1"/>
    <property type="molecule type" value="Genomic_DNA"/>
</dbReference>
<reference evidence="4" key="3">
    <citation type="journal article" name="Syst. Appl. Microbiol.">
        <title>Streptomyces alkaliterrae sp. nov., isolated from an alkaline soil, and emended descriptions of Streptomyces alkaliphilus, Streptomyces calidiresistens and Streptomyces durbertensis.</title>
        <authorList>
            <person name="Swiecimska M."/>
            <person name="Golinska P."/>
            <person name="Nouioui I."/>
            <person name="Wypij M."/>
            <person name="Rai M."/>
            <person name="Sangal V."/>
            <person name="Goodfellow M."/>
        </authorList>
    </citation>
    <scope>NUCLEOTIDE SEQUENCE</scope>
    <source>
        <strain evidence="4">OF8</strain>
    </source>
</reference>
<accession>A0A5P0YPF8</accession>
<comment type="caution">
    <text evidence="5">The sequence shown here is derived from an EMBL/GenBank/DDBJ whole genome shotgun (WGS) entry which is preliminary data.</text>
</comment>
<evidence type="ECO:0000259" key="3">
    <source>
        <dbReference type="Pfam" id="PF05532"/>
    </source>
</evidence>
<evidence type="ECO:0000256" key="2">
    <source>
        <dbReference type="SAM" id="MobiDB-lite"/>
    </source>
</evidence>
<keyword evidence="6" id="KW-1185">Reference proteome</keyword>
<name>A0A5P0YPF8_9ACTN</name>
<dbReference type="InterPro" id="IPR008462">
    <property type="entry name" value="CsbD"/>
</dbReference>
<evidence type="ECO:0000256" key="1">
    <source>
        <dbReference type="ARBA" id="ARBA00009129"/>
    </source>
</evidence>
<evidence type="ECO:0000313" key="6">
    <source>
        <dbReference type="Proteomes" id="UP000320857"/>
    </source>
</evidence>
<dbReference type="RefSeq" id="WP_143647706.1">
    <property type="nucleotide sequence ID" value="NZ_JABJXA010000042.1"/>
</dbReference>
<feature type="region of interest" description="Disordered" evidence="2">
    <location>
        <begin position="1"/>
        <end position="57"/>
    </location>
</feature>
<sequence>MADNKKVKAKAEQLKGAAKEQVGRAVGNERRTAEGRTEKARGDLRQAKEKAKDAFRD</sequence>
<gene>
    <name evidence="5" type="ORF">FNX44_010215</name>
    <name evidence="4" type="ORF">H3147_09645</name>
</gene>
<organism evidence="5 6">
    <name type="scientific">Streptomyces alkaliterrae</name>
    <dbReference type="NCBI Taxonomy" id="2213162"/>
    <lineage>
        <taxon>Bacteria</taxon>
        <taxon>Bacillati</taxon>
        <taxon>Actinomycetota</taxon>
        <taxon>Actinomycetes</taxon>
        <taxon>Kitasatosporales</taxon>
        <taxon>Streptomycetaceae</taxon>
        <taxon>Streptomyces</taxon>
    </lineage>
</organism>
<dbReference type="AlphaFoldDB" id="A0A5P0YPF8"/>
<dbReference type="EMBL" id="JABJXA010000042">
    <property type="protein sequence ID" value="MBB1259098.1"/>
    <property type="molecule type" value="Genomic_DNA"/>
</dbReference>
<evidence type="ECO:0000313" key="7">
    <source>
        <dbReference type="Proteomes" id="UP000517765"/>
    </source>
</evidence>
<feature type="domain" description="CsbD-like" evidence="3">
    <location>
        <begin position="6"/>
        <end position="57"/>
    </location>
</feature>
<dbReference type="Gene3D" id="1.10.1470.10">
    <property type="entry name" value="YjbJ"/>
    <property type="match status" value="1"/>
</dbReference>
<reference evidence="7" key="2">
    <citation type="submission" date="2020-05" db="EMBL/GenBank/DDBJ databases">
        <title>Classification of alakaliphilic streptomycetes isolated from an alkaline soil next to Lonar Crater, India and a proposal for the recognition of Streptomyces alkaliterrae sp. nov.</title>
        <authorList>
            <person name="Golinska P."/>
        </authorList>
    </citation>
    <scope>NUCLEOTIDE SEQUENCE [LARGE SCALE GENOMIC DNA]</scope>
    <source>
        <strain evidence="7">OF8</strain>
    </source>
</reference>
<dbReference type="SUPFAM" id="SSF69047">
    <property type="entry name" value="Hypothetical protein YjbJ"/>
    <property type="match status" value="1"/>
</dbReference>
<evidence type="ECO:0000313" key="5">
    <source>
        <dbReference type="EMBL" id="MQS02243.1"/>
    </source>
</evidence>
<protein>
    <submittedName>
        <fullName evidence="5">CsbD family protein</fullName>
    </submittedName>
</protein>
<evidence type="ECO:0000313" key="4">
    <source>
        <dbReference type="EMBL" id="MBB1259098.1"/>
    </source>
</evidence>
<proteinExistence type="inferred from homology"/>
<reference evidence="5 6" key="1">
    <citation type="submission" date="2019-10" db="EMBL/GenBank/DDBJ databases">
        <title>Streptomyces sp. nov., a novel actinobacterium isolated from alkaline environment.</title>
        <authorList>
            <person name="Golinska P."/>
        </authorList>
    </citation>
    <scope>NUCLEOTIDE SEQUENCE [LARGE SCALE GENOMIC DNA]</scope>
    <source>
        <strain evidence="5 6">OF1</strain>
    </source>
</reference>
<dbReference type="Proteomes" id="UP000517765">
    <property type="component" value="Unassembled WGS sequence"/>
</dbReference>
<dbReference type="Pfam" id="PF05532">
    <property type="entry name" value="CsbD"/>
    <property type="match status" value="1"/>
</dbReference>
<dbReference type="Proteomes" id="UP000320857">
    <property type="component" value="Unassembled WGS sequence"/>
</dbReference>
<dbReference type="InterPro" id="IPR036629">
    <property type="entry name" value="YjbJ_sf"/>
</dbReference>
<comment type="similarity">
    <text evidence="1">Belongs to the UPF0337 (CsbD) family.</text>
</comment>